<feature type="domain" description="Heterokaryon incompatibility" evidence="1">
    <location>
        <begin position="81"/>
        <end position="133"/>
    </location>
</feature>
<organism evidence="2 3">
    <name type="scientific">Cryoendolithus antarcticus</name>
    <dbReference type="NCBI Taxonomy" id="1507870"/>
    <lineage>
        <taxon>Eukaryota</taxon>
        <taxon>Fungi</taxon>
        <taxon>Dikarya</taxon>
        <taxon>Ascomycota</taxon>
        <taxon>Pezizomycotina</taxon>
        <taxon>Dothideomycetes</taxon>
        <taxon>Dothideomycetidae</taxon>
        <taxon>Cladosporiales</taxon>
        <taxon>Cladosporiaceae</taxon>
        <taxon>Cryoendolithus</taxon>
    </lineage>
</organism>
<evidence type="ECO:0000313" key="3">
    <source>
        <dbReference type="Proteomes" id="UP000192596"/>
    </source>
</evidence>
<comment type="caution">
    <text evidence="2">The sequence shown here is derived from an EMBL/GenBank/DDBJ whole genome shotgun (WGS) entry which is preliminary data.</text>
</comment>
<keyword evidence="3" id="KW-1185">Reference proteome</keyword>
<sequence length="271" mass="30653">MRLYNIDTLKFEVFNSYLQTPPYIIASHRYASDGGEITYQDVLTRRSGESITSMLYGSQIRKVEKAGFRKLDGFVAYIKQRHPGIKWLWIDTCCIDRAQSVELSEAINSMFKWYKKAHLCLAYLADVGNSSLHPGPYPRTALAKQFQTSEWFKRGWTLQELIAPASVVFLSADWQIIGAKGRTNATLPALDNQISEITGIPVAALVDPTRLSSFTAETKLKWAAGRCTTREEDMWYCLFGLLDAPIGPIYGEGAEHAQKRLLREVFSKAQR</sequence>
<dbReference type="PANTHER" id="PTHR10622:SF10">
    <property type="entry name" value="HET DOMAIN-CONTAINING PROTEIN"/>
    <property type="match status" value="1"/>
</dbReference>
<dbReference type="AlphaFoldDB" id="A0A1V8TFP7"/>
<protein>
    <recommendedName>
        <fullName evidence="1">Heterokaryon incompatibility domain-containing protein</fullName>
    </recommendedName>
</protein>
<name>A0A1V8TFP7_9PEZI</name>
<gene>
    <name evidence="2" type="ORF">B0A48_04550</name>
</gene>
<reference evidence="3" key="1">
    <citation type="submission" date="2017-03" db="EMBL/GenBank/DDBJ databases">
        <title>Genomes of endolithic fungi from Antarctica.</title>
        <authorList>
            <person name="Coleine C."/>
            <person name="Masonjones S."/>
            <person name="Stajich J.E."/>
        </authorList>
    </citation>
    <scope>NUCLEOTIDE SEQUENCE [LARGE SCALE GENOMIC DNA]</scope>
    <source>
        <strain evidence="3">CCFEE 5527</strain>
    </source>
</reference>
<evidence type="ECO:0000313" key="2">
    <source>
        <dbReference type="EMBL" id="OQO10193.1"/>
    </source>
</evidence>
<proteinExistence type="predicted"/>
<accession>A0A1V8TFP7</accession>
<dbReference type="InterPro" id="IPR010730">
    <property type="entry name" value="HET"/>
</dbReference>
<dbReference type="OrthoDB" id="20872at2759"/>
<dbReference type="EMBL" id="NAJO01000009">
    <property type="protein sequence ID" value="OQO10193.1"/>
    <property type="molecule type" value="Genomic_DNA"/>
</dbReference>
<dbReference type="PANTHER" id="PTHR10622">
    <property type="entry name" value="HET DOMAIN-CONTAINING PROTEIN"/>
    <property type="match status" value="1"/>
</dbReference>
<evidence type="ECO:0000259" key="1">
    <source>
        <dbReference type="Pfam" id="PF06985"/>
    </source>
</evidence>
<dbReference type="Proteomes" id="UP000192596">
    <property type="component" value="Unassembled WGS sequence"/>
</dbReference>
<dbReference type="Pfam" id="PF06985">
    <property type="entry name" value="HET"/>
    <property type="match status" value="1"/>
</dbReference>
<dbReference type="STRING" id="1507870.A0A1V8TFP7"/>
<dbReference type="InParanoid" id="A0A1V8TFP7"/>